<dbReference type="GO" id="GO:0006355">
    <property type="term" value="P:regulation of DNA-templated transcription"/>
    <property type="evidence" value="ECO:0007669"/>
    <property type="project" value="InterPro"/>
</dbReference>
<evidence type="ECO:0000259" key="5">
    <source>
        <dbReference type="PROSITE" id="PS50110"/>
    </source>
</evidence>
<evidence type="ECO:0000256" key="2">
    <source>
        <dbReference type="ARBA" id="ARBA00023125"/>
    </source>
</evidence>
<dbReference type="EMBL" id="JZIW01000009">
    <property type="protein sequence ID" value="KOO75761.1"/>
    <property type="molecule type" value="Genomic_DNA"/>
</dbReference>
<keyword evidence="1 3" id="KW-0597">Phosphoprotein</keyword>
<dbReference type="PANTHER" id="PTHR43214">
    <property type="entry name" value="TWO-COMPONENT RESPONSE REGULATOR"/>
    <property type="match status" value="1"/>
</dbReference>
<evidence type="ECO:0000256" key="1">
    <source>
        <dbReference type="ARBA" id="ARBA00022553"/>
    </source>
</evidence>
<dbReference type="SUPFAM" id="SSF46894">
    <property type="entry name" value="C-terminal effector domain of the bipartite response regulators"/>
    <property type="match status" value="1"/>
</dbReference>
<feature type="domain" description="HTH luxR-type" evidence="4">
    <location>
        <begin position="141"/>
        <end position="206"/>
    </location>
</feature>
<dbReference type="Proteomes" id="UP000037632">
    <property type="component" value="Unassembled WGS sequence"/>
</dbReference>
<dbReference type="InterPro" id="IPR011006">
    <property type="entry name" value="CheY-like_superfamily"/>
</dbReference>
<dbReference type="InterPro" id="IPR000792">
    <property type="entry name" value="Tscrpt_reg_LuxR_C"/>
</dbReference>
<dbReference type="PROSITE" id="PS50110">
    <property type="entry name" value="RESPONSE_REGULATORY"/>
    <property type="match status" value="1"/>
</dbReference>
<feature type="modified residue" description="4-aspartylphosphate" evidence="3">
    <location>
        <position position="62"/>
    </location>
</feature>
<dbReference type="SMART" id="SM00421">
    <property type="entry name" value="HTH_LUXR"/>
    <property type="match status" value="1"/>
</dbReference>
<accession>A0AB34TEZ7</accession>
<dbReference type="SUPFAM" id="SSF52172">
    <property type="entry name" value="CheY-like"/>
    <property type="match status" value="1"/>
</dbReference>
<dbReference type="CDD" id="cd17535">
    <property type="entry name" value="REC_NarL-like"/>
    <property type="match status" value="1"/>
</dbReference>
<dbReference type="InterPro" id="IPR058245">
    <property type="entry name" value="NreC/VraR/RcsB-like_REC"/>
</dbReference>
<protein>
    <submittedName>
        <fullName evidence="6">LuxR family transcriptional regulator</fullName>
    </submittedName>
</protein>
<reference evidence="6 7" key="1">
    <citation type="journal article" date="2015" name="Antimicrob. Agents Chemother.">
        <title>Whole-Genome Sequencing Identifies Emergence of a Quinolone Resistance Mutation in a Case of Stenotrophomonas maltophilia Bacteremia.</title>
        <authorList>
            <person name="Pak T.R."/>
            <person name="Altman D.R."/>
            <person name="Attie O."/>
            <person name="Sebra R."/>
            <person name="Hamula C.L."/>
            <person name="Lewis M."/>
            <person name="Deikus G."/>
            <person name="Newman L.C."/>
            <person name="Fang G."/>
            <person name="Hand J."/>
            <person name="Papel G."/>
            <person name="Wallach F."/>
            <person name="Schadt E.E."/>
            <person name="Huprikar S."/>
            <person name="van Bakel H."/>
            <person name="Kasarskis A."/>
            <person name="Bashir A."/>
        </authorList>
    </citation>
    <scope>NUCLEOTIDE SEQUENCE [LARGE SCALE GENOMIC DNA]</scope>
    <source>
        <strain evidence="6 7">ISMMS6</strain>
    </source>
</reference>
<proteinExistence type="predicted"/>
<gene>
    <name evidence="6" type="ORF">VL23_19505</name>
</gene>
<comment type="caution">
    <text evidence="6">The sequence shown here is derived from an EMBL/GenBank/DDBJ whole genome shotgun (WGS) entry which is preliminary data.</text>
</comment>
<evidence type="ECO:0000313" key="7">
    <source>
        <dbReference type="Proteomes" id="UP000037632"/>
    </source>
</evidence>
<evidence type="ECO:0000256" key="3">
    <source>
        <dbReference type="PROSITE-ProRule" id="PRU00169"/>
    </source>
</evidence>
<sequence length="208" mass="22742">MNGFPAPRRLRLALLDDHEVVRRGTALHLSGDLRFDIVASHGCSSDLIHSLRCTPVDVAVIDLTLARGDLCSIELVSLLCRDFPRTSLLAFATLSPTTNLNSLIDAGLHGFVSKAEPLAALSDAIVRVSQGLLRVPPDVRLAGDRGELSRNEREVLGLLLQGLTVSEIALRRHRSIKTVSTQKVAVLRKLGLRSDVEIYALRERMESP</sequence>
<name>A0AB34TEZ7_STEMA</name>
<dbReference type="Gene3D" id="3.40.50.2300">
    <property type="match status" value="1"/>
</dbReference>
<dbReference type="AlphaFoldDB" id="A0AB34TEZ7"/>
<dbReference type="InterPro" id="IPR039420">
    <property type="entry name" value="WalR-like"/>
</dbReference>
<dbReference type="PRINTS" id="PR00038">
    <property type="entry name" value="HTHLUXR"/>
</dbReference>
<dbReference type="PROSITE" id="PS50043">
    <property type="entry name" value="HTH_LUXR_2"/>
    <property type="match status" value="1"/>
</dbReference>
<feature type="domain" description="Response regulatory" evidence="5">
    <location>
        <begin position="11"/>
        <end position="129"/>
    </location>
</feature>
<organism evidence="6 7">
    <name type="scientific">Stenotrophomonas maltophilia</name>
    <name type="common">Pseudomonas maltophilia</name>
    <name type="synonym">Xanthomonas maltophilia</name>
    <dbReference type="NCBI Taxonomy" id="40324"/>
    <lineage>
        <taxon>Bacteria</taxon>
        <taxon>Pseudomonadati</taxon>
        <taxon>Pseudomonadota</taxon>
        <taxon>Gammaproteobacteria</taxon>
        <taxon>Lysobacterales</taxon>
        <taxon>Lysobacteraceae</taxon>
        <taxon>Stenotrophomonas</taxon>
        <taxon>Stenotrophomonas maltophilia group</taxon>
    </lineage>
</organism>
<evidence type="ECO:0000259" key="4">
    <source>
        <dbReference type="PROSITE" id="PS50043"/>
    </source>
</evidence>
<dbReference type="GO" id="GO:0000160">
    <property type="term" value="P:phosphorelay signal transduction system"/>
    <property type="evidence" value="ECO:0007669"/>
    <property type="project" value="InterPro"/>
</dbReference>
<dbReference type="PANTHER" id="PTHR43214:SF17">
    <property type="entry name" value="TRANSCRIPTIONAL REGULATORY PROTEIN RCSB"/>
    <property type="match status" value="1"/>
</dbReference>
<dbReference type="Pfam" id="PF00196">
    <property type="entry name" value="GerE"/>
    <property type="match status" value="1"/>
</dbReference>
<evidence type="ECO:0000313" key="6">
    <source>
        <dbReference type="EMBL" id="KOO75761.1"/>
    </source>
</evidence>
<keyword evidence="2" id="KW-0238">DNA-binding</keyword>
<dbReference type="InterPro" id="IPR016032">
    <property type="entry name" value="Sig_transdc_resp-reg_C-effctor"/>
</dbReference>
<dbReference type="InterPro" id="IPR001789">
    <property type="entry name" value="Sig_transdc_resp-reg_receiver"/>
</dbReference>
<dbReference type="CDD" id="cd06170">
    <property type="entry name" value="LuxR_C_like"/>
    <property type="match status" value="1"/>
</dbReference>
<dbReference type="RefSeq" id="WP_053463237.1">
    <property type="nucleotide sequence ID" value="NZ_JZIW01000009.1"/>
</dbReference>
<dbReference type="GO" id="GO:0003677">
    <property type="term" value="F:DNA binding"/>
    <property type="evidence" value="ECO:0007669"/>
    <property type="project" value="UniProtKB-KW"/>
</dbReference>